<accession>A0A318SAY0</accession>
<comment type="caution">
    <text evidence="2">The sequence shown here is derived from an EMBL/GenBank/DDBJ whole genome shotgun (WGS) entry which is preliminary data.</text>
</comment>
<dbReference type="InterPro" id="IPR029062">
    <property type="entry name" value="Class_I_gatase-like"/>
</dbReference>
<dbReference type="Pfam" id="PF01965">
    <property type="entry name" value="DJ-1_PfpI"/>
    <property type="match status" value="1"/>
</dbReference>
<dbReference type="InterPro" id="IPR002818">
    <property type="entry name" value="DJ-1/PfpI"/>
</dbReference>
<dbReference type="SUPFAM" id="SSF52317">
    <property type="entry name" value="Class I glutamine amidotransferase-like"/>
    <property type="match status" value="1"/>
</dbReference>
<evidence type="ECO:0000313" key="2">
    <source>
        <dbReference type="EMBL" id="PYE53769.1"/>
    </source>
</evidence>
<organism evidence="2 3">
    <name type="scientific">Deinococcus yavapaiensis KR-236</name>
    <dbReference type="NCBI Taxonomy" id="694435"/>
    <lineage>
        <taxon>Bacteria</taxon>
        <taxon>Thermotogati</taxon>
        <taxon>Deinococcota</taxon>
        <taxon>Deinococci</taxon>
        <taxon>Deinococcales</taxon>
        <taxon>Deinococcaceae</taxon>
        <taxon>Deinococcus</taxon>
    </lineage>
</organism>
<dbReference type="InterPro" id="IPR050325">
    <property type="entry name" value="Prot/Nucl_acid_deglycase"/>
</dbReference>
<sequence>MAVLVYPGFSEFEVTVALTLLNRRYQVVNVGLSREPVRGEGGLLVQPERSLDDVRSEEFAAILVPGAADMAVLADQPALSALLRGAHARGALLGAVCGGPFALGQAGVLDGVPYTVTFTAEQRAVLGVFPEGTFEFRDVVRSENVITAQGHAFVEFGLAVAEALGAVVNVEGARTFYRGHGNPALNAQIMTS</sequence>
<gene>
    <name evidence="2" type="ORF">DES52_10727</name>
</gene>
<dbReference type="GO" id="GO:0005737">
    <property type="term" value="C:cytoplasm"/>
    <property type="evidence" value="ECO:0007669"/>
    <property type="project" value="TreeGrafter"/>
</dbReference>
<name>A0A318SAY0_9DEIO</name>
<dbReference type="AlphaFoldDB" id="A0A318SAY0"/>
<dbReference type="Proteomes" id="UP000248326">
    <property type="component" value="Unassembled WGS sequence"/>
</dbReference>
<dbReference type="Gene3D" id="3.40.50.880">
    <property type="match status" value="1"/>
</dbReference>
<evidence type="ECO:0000313" key="3">
    <source>
        <dbReference type="Proteomes" id="UP000248326"/>
    </source>
</evidence>
<keyword evidence="3" id="KW-1185">Reference proteome</keyword>
<evidence type="ECO:0000259" key="1">
    <source>
        <dbReference type="Pfam" id="PF01965"/>
    </source>
</evidence>
<feature type="domain" description="DJ-1/PfpI" evidence="1">
    <location>
        <begin position="2"/>
        <end position="162"/>
    </location>
</feature>
<reference evidence="2 3" key="1">
    <citation type="submission" date="2018-06" db="EMBL/GenBank/DDBJ databases">
        <title>Genomic Encyclopedia of Type Strains, Phase IV (KMG-IV): sequencing the most valuable type-strain genomes for metagenomic binning, comparative biology and taxonomic classification.</title>
        <authorList>
            <person name="Goeker M."/>
        </authorList>
    </citation>
    <scope>NUCLEOTIDE SEQUENCE [LARGE SCALE GENOMIC DNA]</scope>
    <source>
        <strain evidence="2 3">DSM 18048</strain>
    </source>
</reference>
<dbReference type="EMBL" id="QJSX01000007">
    <property type="protein sequence ID" value="PYE53769.1"/>
    <property type="molecule type" value="Genomic_DNA"/>
</dbReference>
<protein>
    <submittedName>
        <fullName evidence="2">DJ-1/PfpI family protein</fullName>
    </submittedName>
</protein>
<proteinExistence type="predicted"/>
<dbReference type="PANTHER" id="PTHR48094:SF12">
    <property type="entry name" value="PARKINSON DISEASE PROTEIN 7 HOMOLOG"/>
    <property type="match status" value="1"/>
</dbReference>
<dbReference type="PANTHER" id="PTHR48094">
    <property type="entry name" value="PROTEIN/NUCLEIC ACID DEGLYCASE DJ-1-RELATED"/>
    <property type="match status" value="1"/>
</dbReference>